<evidence type="ECO:0000313" key="7">
    <source>
        <dbReference type="EMBL" id="GHE30781.1"/>
    </source>
</evidence>
<sequence>MSNITKNIHSDFETAKISFDDFREIILSDYRLAVESRFVSLLGRKEVLTGKAKFGIFGDGKEIAQIALSKVFQDGDWRSGYYRDQTFAFASGISNVYHFFSQLYANPDLKADISSGGRQMNCHFSTQLLDTGGNWLNQTQQKNSASDISTTGGQMSRVMGLGLASKLYRDSRSLDYLSYFSEKGNEVVFCTIGNASTSEGVFWETVNAAAVKQIPVVISIWDDGYGISVPNEIQTAKADISEALRGFQRNGDSNGVEIFKVRGWDYPALCEVYEQAARLAREQHIPSVVHVTEITQPQGHSTSGSHERYKSKNRLAWEGDFDCNRKMRSWMLESGIAQEEELLAIEQESKDFVREEQRRAWADYHKTIQKDLDEAIALLQAMHDEAVELPLRTLQSLAEPSLKEVYSNIRRAIRDLRRVKSPAKESLLNWFAEKQQVNYDRYNDKLFTDTAESPLKIEAIAALYTNESHLVDGREVLNACFDANFRRDERIVAFGEDVGKIGDVNQGFAGLQDKFGELRVFDTGIRESAIIGKGIGLALRGLRPIAEIQYLDYLIYAMPVLSDDLASLSYRTKGTQKAPVIIRTRGHRLEGVWHSGSPMTVLLGGLRGLHICVPRNMTQASGMYNTLLRADEPALVVECLNGYRLKEKMPMNVGDFTVPIGIAELIRPGRDITVVSYGATLRVVQEAAIELEKMGISLEIIDAQCLQPFDRTHICGASLEKTNRLMVVDEDMPGGASAFILQEIIEKQKGYFSLDGQPRTLSAKAHRPPYGSDGDYFTKPSADDVIELAYEVMHEYNDTEYPKLY</sequence>
<dbReference type="CDD" id="cd02000">
    <property type="entry name" value="TPP_E1_PDC_ADC_BCADC"/>
    <property type="match status" value="1"/>
</dbReference>
<evidence type="ECO:0000313" key="8">
    <source>
        <dbReference type="Proteomes" id="UP000620550"/>
    </source>
</evidence>
<accession>A0ABQ3HSK5</accession>
<dbReference type="Pfam" id="PF02780">
    <property type="entry name" value="Transketolase_C"/>
    <property type="match status" value="1"/>
</dbReference>
<name>A0ABQ3HSK5_9SPHI</name>
<dbReference type="InterPro" id="IPR033248">
    <property type="entry name" value="Transketolase_C"/>
</dbReference>
<dbReference type="Gene3D" id="3.40.50.920">
    <property type="match status" value="1"/>
</dbReference>
<reference evidence="8" key="1">
    <citation type="journal article" date="2019" name="Int. J. Syst. Evol. Microbiol.">
        <title>The Global Catalogue of Microorganisms (GCM) 10K type strain sequencing project: providing services to taxonomists for standard genome sequencing and annotation.</title>
        <authorList>
            <consortium name="The Broad Institute Genomics Platform"/>
            <consortium name="The Broad Institute Genome Sequencing Center for Infectious Disease"/>
            <person name="Wu L."/>
            <person name="Ma J."/>
        </authorList>
    </citation>
    <scope>NUCLEOTIDE SEQUENCE [LARGE SCALE GENOMIC DNA]</scope>
    <source>
        <strain evidence="8">CGMCC 1.12966</strain>
    </source>
</reference>
<dbReference type="PANTHER" id="PTHR42980">
    <property type="entry name" value="2-OXOISOVALERATE DEHYDROGENASE SUBUNIT BETA-RELATED"/>
    <property type="match status" value="1"/>
</dbReference>
<dbReference type="SUPFAM" id="SSF52922">
    <property type="entry name" value="TK C-terminal domain-like"/>
    <property type="match status" value="1"/>
</dbReference>
<comment type="caution">
    <text evidence="7">The sequence shown here is derived from an EMBL/GenBank/DDBJ whole genome shotgun (WGS) entry which is preliminary data.</text>
</comment>
<evidence type="ECO:0000256" key="5">
    <source>
        <dbReference type="ARBA" id="ARBA00023052"/>
    </source>
</evidence>
<dbReference type="PANTHER" id="PTHR42980:SF1">
    <property type="entry name" value="2-OXOISOVALERATE DEHYDROGENASE SUBUNIT BETA, MITOCHONDRIAL"/>
    <property type="match status" value="1"/>
</dbReference>
<keyword evidence="4" id="KW-0560">Oxidoreductase</keyword>
<evidence type="ECO:0000256" key="1">
    <source>
        <dbReference type="ARBA" id="ARBA00001964"/>
    </source>
</evidence>
<dbReference type="Pfam" id="PF02779">
    <property type="entry name" value="Transket_pyr"/>
    <property type="match status" value="1"/>
</dbReference>
<dbReference type="InterPro" id="IPR029061">
    <property type="entry name" value="THDP-binding"/>
</dbReference>
<evidence type="ECO:0000259" key="6">
    <source>
        <dbReference type="SMART" id="SM00861"/>
    </source>
</evidence>
<comment type="cofactor">
    <cofactor evidence="1">
        <name>thiamine diphosphate</name>
        <dbReference type="ChEBI" id="CHEBI:58937"/>
    </cofactor>
</comment>
<dbReference type="RefSeq" id="WP_189625750.1">
    <property type="nucleotide sequence ID" value="NZ_BNAF01000004.1"/>
</dbReference>
<keyword evidence="8" id="KW-1185">Reference proteome</keyword>
<proteinExistence type="predicted"/>
<dbReference type="Proteomes" id="UP000620550">
    <property type="component" value="Unassembled WGS sequence"/>
</dbReference>
<dbReference type="InterPro" id="IPR001017">
    <property type="entry name" value="DH_E1"/>
</dbReference>
<evidence type="ECO:0000256" key="3">
    <source>
        <dbReference type="ARBA" id="ARBA00012277"/>
    </source>
</evidence>
<gene>
    <name evidence="7" type="ORF">GCM10017764_12180</name>
</gene>
<dbReference type="EMBL" id="BNAF01000004">
    <property type="protein sequence ID" value="GHE30781.1"/>
    <property type="molecule type" value="Genomic_DNA"/>
</dbReference>
<dbReference type="EC" id="1.2.4.4" evidence="3"/>
<dbReference type="InterPro" id="IPR009014">
    <property type="entry name" value="Transketo_C/PFOR_II"/>
</dbReference>
<feature type="domain" description="Transketolase-like pyrimidine-binding" evidence="6">
    <location>
        <begin position="471"/>
        <end position="645"/>
    </location>
</feature>
<organism evidence="7 8">
    <name type="scientific">Sphingobacterium griseoflavum</name>
    <dbReference type="NCBI Taxonomy" id="1474952"/>
    <lineage>
        <taxon>Bacteria</taxon>
        <taxon>Pseudomonadati</taxon>
        <taxon>Bacteroidota</taxon>
        <taxon>Sphingobacteriia</taxon>
        <taxon>Sphingobacteriales</taxon>
        <taxon>Sphingobacteriaceae</taxon>
        <taxon>Sphingobacterium</taxon>
    </lineage>
</organism>
<protein>
    <recommendedName>
        <fullName evidence="3">3-methyl-2-oxobutanoate dehydrogenase (2-methylpropanoyl-transferring)</fullName>
        <ecNumber evidence="3">1.2.4.4</ecNumber>
    </recommendedName>
</protein>
<dbReference type="Pfam" id="PF00676">
    <property type="entry name" value="E1_dh"/>
    <property type="match status" value="1"/>
</dbReference>
<evidence type="ECO:0000256" key="2">
    <source>
        <dbReference type="ARBA" id="ARBA00003906"/>
    </source>
</evidence>
<dbReference type="SMART" id="SM00861">
    <property type="entry name" value="Transket_pyr"/>
    <property type="match status" value="1"/>
</dbReference>
<dbReference type="Gene3D" id="3.40.50.970">
    <property type="match status" value="2"/>
</dbReference>
<dbReference type="SUPFAM" id="SSF52518">
    <property type="entry name" value="Thiamin diphosphate-binding fold (THDP-binding)"/>
    <property type="match status" value="2"/>
</dbReference>
<dbReference type="InterPro" id="IPR005475">
    <property type="entry name" value="Transketolase-like_Pyr-bd"/>
</dbReference>
<comment type="function">
    <text evidence="2">E1 component of the 2-oxoglutarate dehydrogenase (OGDH) complex which catalyzes the decarboxylation of 2-oxoglutarate, the first step in the conversion of 2-oxoglutarate to succinyl-CoA and CO(2).</text>
</comment>
<evidence type="ECO:0000256" key="4">
    <source>
        <dbReference type="ARBA" id="ARBA00023002"/>
    </source>
</evidence>
<keyword evidence="5" id="KW-0786">Thiamine pyrophosphate</keyword>